<organism evidence="2 3">
    <name type="scientific">Geomobilimonas luticola</name>
    <dbReference type="NCBI Taxonomy" id="1114878"/>
    <lineage>
        <taxon>Bacteria</taxon>
        <taxon>Pseudomonadati</taxon>
        <taxon>Thermodesulfobacteriota</taxon>
        <taxon>Desulfuromonadia</taxon>
        <taxon>Geobacterales</taxon>
        <taxon>Geobacteraceae</taxon>
        <taxon>Geomobilimonas</taxon>
    </lineage>
</organism>
<proteinExistence type="predicted"/>
<feature type="signal peptide" evidence="1">
    <location>
        <begin position="1"/>
        <end position="20"/>
    </location>
</feature>
<evidence type="ECO:0000313" key="2">
    <source>
        <dbReference type="EMBL" id="MBT0652654.1"/>
    </source>
</evidence>
<name>A0ABS5SBA9_9BACT</name>
<evidence type="ECO:0000256" key="1">
    <source>
        <dbReference type="SAM" id="SignalP"/>
    </source>
</evidence>
<feature type="chain" id="PRO_5045757339" description="Outer membrane protein beta-barrel domain-containing protein" evidence="1">
    <location>
        <begin position="21"/>
        <end position="248"/>
    </location>
</feature>
<dbReference type="RefSeq" id="WP_214174575.1">
    <property type="nucleotide sequence ID" value="NZ_JAHCVK010000001.1"/>
</dbReference>
<reference evidence="2 3" key="1">
    <citation type="submission" date="2021-05" db="EMBL/GenBank/DDBJ databases">
        <title>The draft genome of Geobacter luticola JCM 17780.</title>
        <authorList>
            <person name="Xu Z."/>
            <person name="Masuda Y."/>
            <person name="Itoh H."/>
            <person name="Senoo K."/>
        </authorList>
    </citation>
    <scope>NUCLEOTIDE SEQUENCE [LARGE SCALE GENOMIC DNA]</scope>
    <source>
        <strain evidence="2 3">JCM 17780</strain>
    </source>
</reference>
<comment type="caution">
    <text evidence="2">The sequence shown here is derived from an EMBL/GenBank/DDBJ whole genome shotgun (WGS) entry which is preliminary data.</text>
</comment>
<dbReference type="Proteomes" id="UP000756860">
    <property type="component" value="Unassembled WGS sequence"/>
</dbReference>
<sequence>MVRVLAVLVLTLLVSGQALGADIGFTSAISQGAFNSLSKEAGVALAYKNVAPPHPLGVTGFDIGVEAEAVDINKESAYWNAAFNNDAPSYLVLPKLRVRKGLPFGIDVGGMYSNVPDSNIQLYGAEVSKSILDGGAATPALGVRATYTRLAGLNDLDIQTYGVDASIGKGILFLTPYVGGGYLWVNSKASGDLQRLATAAGAPLRAEKLSLGRVFAGVEIKPFPLFRITGEFEYAIRPIYSLKAAIGF</sequence>
<evidence type="ECO:0000313" key="3">
    <source>
        <dbReference type="Proteomes" id="UP000756860"/>
    </source>
</evidence>
<gene>
    <name evidence="2" type="ORF">KI810_06275</name>
</gene>
<dbReference type="EMBL" id="JAHCVK010000001">
    <property type="protein sequence ID" value="MBT0652654.1"/>
    <property type="molecule type" value="Genomic_DNA"/>
</dbReference>
<keyword evidence="3" id="KW-1185">Reference proteome</keyword>
<accession>A0ABS5SBA9</accession>
<keyword evidence="1" id="KW-0732">Signal</keyword>
<evidence type="ECO:0008006" key="4">
    <source>
        <dbReference type="Google" id="ProtNLM"/>
    </source>
</evidence>
<protein>
    <recommendedName>
        <fullName evidence="4">Outer membrane protein beta-barrel domain-containing protein</fullName>
    </recommendedName>
</protein>